<reference evidence="1" key="2">
    <citation type="journal article" date="2015" name="Data Brief">
        <title>Shoot transcriptome of the giant reed, Arundo donax.</title>
        <authorList>
            <person name="Barrero R.A."/>
            <person name="Guerrero F.D."/>
            <person name="Moolhuijzen P."/>
            <person name="Goolsby J.A."/>
            <person name="Tidwell J."/>
            <person name="Bellgard S.E."/>
            <person name="Bellgard M.I."/>
        </authorList>
    </citation>
    <scope>NUCLEOTIDE SEQUENCE</scope>
    <source>
        <tissue evidence="1">Shoot tissue taken approximately 20 cm above the soil surface</tissue>
    </source>
</reference>
<accession>A0A0A8Y8X7</accession>
<reference evidence="1" key="1">
    <citation type="submission" date="2014-09" db="EMBL/GenBank/DDBJ databases">
        <authorList>
            <person name="Magalhaes I.L.F."/>
            <person name="Oliveira U."/>
            <person name="Santos F.R."/>
            <person name="Vidigal T.H.D.A."/>
            <person name="Brescovit A.D."/>
            <person name="Santos A.J."/>
        </authorList>
    </citation>
    <scope>NUCLEOTIDE SEQUENCE</scope>
    <source>
        <tissue evidence="1">Shoot tissue taken approximately 20 cm above the soil surface</tissue>
    </source>
</reference>
<sequence length="37" mass="4334">MVPCDYYILQILKVKHNSFALFSPSPYMCSLYCTNDK</sequence>
<organism evidence="1">
    <name type="scientific">Arundo donax</name>
    <name type="common">Giant reed</name>
    <name type="synonym">Donax arundinaceus</name>
    <dbReference type="NCBI Taxonomy" id="35708"/>
    <lineage>
        <taxon>Eukaryota</taxon>
        <taxon>Viridiplantae</taxon>
        <taxon>Streptophyta</taxon>
        <taxon>Embryophyta</taxon>
        <taxon>Tracheophyta</taxon>
        <taxon>Spermatophyta</taxon>
        <taxon>Magnoliopsida</taxon>
        <taxon>Liliopsida</taxon>
        <taxon>Poales</taxon>
        <taxon>Poaceae</taxon>
        <taxon>PACMAD clade</taxon>
        <taxon>Arundinoideae</taxon>
        <taxon>Arundineae</taxon>
        <taxon>Arundo</taxon>
    </lineage>
</organism>
<protein>
    <submittedName>
        <fullName evidence="1">Uncharacterized protein</fullName>
    </submittedName>
</protein>
<dbReference type="AlphaFoldDB" id="A0A0A8Y8X7"/>
<dbReference type="EMBL" id="GBRH01276175">
    <property type="protein sequence ID" value="JAD21720.1"/>
    <property type="molecule type" value="Transcribed_RNA"/>
</dbReference>
<name>A0A0A8Y8X7_ARUDO</name>
<proteinExistence type="predicted"/>
<evidence type="ECO:0000313" key="1">
    <source>
        <dbReference type="EMBL" id="JAD21720.1"/>
    </source>
</evidence>